<keyword evidence="6 7" id="KW-0975">Bacterial flagellum</keyword>
<reference evidence="11 12" key="1">
    <citation type="submission" date="2017-04" db="EMBL/GenBank/DDBJ databases">
        <authorList>
            <person name="Afonso C.L."/>
            <person name="Miller P.J."/>
            <person name="Scott M.A."/>
            <person name="Spackman E."/>
            <person name="Goraichik I."/>
            <person name="Dimitrov K.M."/>
            <person name="Suarez D.L."/>
            <person name="Swayne D.E."/>
        </authorList>
    </citation>
    <scope>NUCLEOTIDE SEQUENCE [LARGE SCALE GENOMIC DNA]</scope>
    <source>
        <strain evidence="11 12">DSM 12555</strain>
    </source>
</reference>
<dbReference type="STRING" id="1121291.SAMN02745134_00466"/>
<feature type="domain" description="Flagellar basal body rod protein N-terminal" evidence="8">
    <location>
        <begin position="8"/>
        <end position="38"/>
    </location>
</feature>
<dbReference type="PANTHER" id="PTHR30033:SF1">
    <property type="entry name" value="FLAGELLAR HOOK-ASSOCIATED PROTEIN 1"/>
    <property type="match status" value="1"/>
</dbReference>
<dbReference type="AlphaFoldDB" id="A0A1W1X221"/>
<evidence type="ECO:0000313" key="11">
    <source>
        <dbReference type="EMBL" id="SMC17945.1"/>
    </source>
</evidence>
<evidence type="ECO:0000259" key="9">
    <source>
        <dbReference type="Pfam" id="PF06429"/>
    </source>
</evidence>
<dbReference type="InterPro" id="IPR002371">
    <property type="entry name" value="FlgK"/>
</dbReference>
<dbReference type="Pfam" id="PF00460">
    <property type="entry name" value="Flg_bb_rod"/>
    <property type="match status" value="1"/>
</dbReference>
<dbReference type="RefSeq" id="WP_084113652.1">
    <property type="nucleotide sequence ID" value="NZ_FWXH01000002.1"/>
</dbReference>
<evidence type="ECO:0000256" key="1">
    <source>
        <dbReference type="ARBA" id="ARBA00004365"/>
    </source>
</evidence>
<evidence type="ECO:0000259" key="10">
    <source>
        <dbReference type="Pfam" id="PF22638"/>
    </source>
</evidence>
<proteinExistence type="inferred from homology"/>
<feature type="domain" description="Flagellar basal-body/hook protein C-terminal" evidence="9">
    <location>
        <begin position="544"/>
        <end position="585"/>
    </location>
</feature>
<dbReference type="GO" id="GO:0009424">
    <property type="term" value="C:bacterial-type flagellum hook"/>
    <property type="evidence" value="ECO:0007669"/>
    <property type="project" value="UniProtKB-UniRule"/>
</dbReference>
<dbReference type="PRINTS" id="PR01005">
    <property type="entry name" value="FLGHOOKAP1"/>
</dbReference>
<dbReference type="GO" id="GO:0005198">
    <property type="term" value="F:structural molecule activity"/>
    <property type="evidence" value="ECO:0007669"/>
    <property type="project" value="UniProtKB-UniRule"/>
</dbReference>
<organism evidence="11 12">
    <name type="scientific">Clostridium acidisoli DSM 12555</name>
    <dbReference type="NCBI Taxonomy" id="1121291"/>
    <lineage>
        <taxon>Bacteria</taxon>
        <taxon>Bacillati</taxon>
        <taxon>Bacillota</taxon>
        <taxon>Clostridia</taxon>
        <taxon>Eubacteriales</taxon>
        <taxon>Clostridiaceae</taxon>
        <taxon>Clostridium</taxon>
    </lineage>
</organism>
<comment type="subcellular location">
    <subcellularLocation>
        <location evidence="1 7">Bacterial flagellum</location>
    </subcellularLocation>
    <subcellularLocation>
        <location evidence="2 7">Secreted</location>
    </subcellularLocation>
</comment>
<protein>
    <recommendedName>
        <fullName evidence="4 7">Flagellar hook-associated protein 1</fullName>
        <shortName evidence="7">HAP1</shortName>
    </recommendedName>
</protein>
<sequence length="589" mass="61678">MGGLFSTLNTGNLGLQAQQAALNVTSHNVANANTDGYTRERADLAAVGSTNVSIDDSSRIKIGTGVTITDITRIRDTLLDYQVRNATTANSTVTTTSNYLSQIQDIMNEPSNTGLSSLIGSFFSDWSSVSNDATTGSSARTTVVEQTKTLTDALNNIYTQLQNLKTSTQTAIQNQVLDVNTKLNSLDSTNQKIMDIKSSGAEPNDLLDTRDLLLDQLSQSFNVGTASGSLEGITVTTAVASASGAAAVQANLVVPTDTASENRLAYISDIQATGTAGSYQITYYKNGDVSSASNKVTLNVTGVSTDELKNLQENRVLLTNKDGVAVGSDGTTAFADGSDISNLASLSPTDGVFSGLTQTQQSIDTEIDKLNSVAKAIALTVNTVESGTDNASPFFVNASAATYTTDTSGNSILDLAYTANLTSNEEGITAGNISINKELLDNPNKIEAGKNNTSGSGDGTRALAISQLANLKLDIQDIPANANRNYFSTTTDSNGITTVASSSNGQTVSNYYTNEITSLAQKTSAAKQNATTQAGLLNSITQTRTSVSGVSTDEEMTNLIQYNHAYQANAKIISTVDSLLDVVINGLKK</sequence>
<keyword evidence="11" id="KW-0966">Cell projection</keyword>
<evidence type="ECO:0000256" key="6">
    <source>
        <dbReference type="ARBA" id="ARBA00023143"/>
    </source>
</evidence>
<dbReference type="GO" id="GO:0005576">
    <property type="term" value="C:extracellular region"/>
    <property type="evidence" value="ECO:0007669"/>
    <property type="project" value="UniProtKB-SubCell"/>
</dbReference>
<dbReference type="InterPro" id="IPR010930">
    <property type="entry name" value="Flg_bb/hook_C_dom"/>
</dbReference>
<dbReference type="Pfam" id="PF22638">
    <property type="entry name" value="FlgK_D1"/>
    <property type="match status" value="1"/>
</dbReference>
<evidence type="ECO:0000256" key="7">
    <source>
        <dbReference type="RuleBase" id="RU362065"/>
    </source>
</evidence>
<dbReference type="OrthoDB" id="9802553at2"/>
<dbReference type="SUPFAM" id="SSF64518">
    <property type="entry name" value="Phase 1 flagellin"/>
    <property type="match status" value="1"/>
</dbReference>
<comment type="similarity">
    <text evidence="3 7">Belongs to the flagella basal body rod proteins family.</text>
</comment>
<evidence type="ECO:0000256" key="5">
    <source>
        <dbReference type="ARBA" id="ARBA00022525"/>
    </source>
</evidence>
<evidence type="ECO:0000256" key="2">
    <source>
        <dbReference type="ARBA" id="ARBA00004613"/>
    </source>
</evidence>
<accession>A0A1W1X221</accession>
<evidence type="ECO:0000313" key="12">
    <source>
        <dbReference type="Proteomes" id="UP000192468"/>
    </source>
</evidence>
<dbReference type="EMBL" id="FWXH01000002">
    <property type="protein sequence ID" value="SMC17945.1"/>
    <property type="molecule type" value="Genomic_DNA"/>
</dbReference>
<keyword evidence="11" id="KW-0282">Flagellum</keyword>
<evidence type="ECO:0000256" key="4">
    <source>
        <dbReference type="ARBA" id="ARBA00016244"/>
    </source>
</evidence>
<dbReference type="NCBIfam" id="TIGR02492">
    <property type="entry name" value="flgK_ends"/>
    <property type="match status" value="1"/>
</dbReference>
<dbReference type="GO" id="GO:0044780">
    <property type="term" value="P:bacterial-type flagellum assembly"/>
    <property type="evidence" value="ECO:0007669"/>
    <property type="project" value="InterPro"/>
</dbReference>
<dbReference type="PANTHER" id="PTHR30033">
    <property type="entry name" value="FLAGELLAR HOOK-ASSOCIATED PROTEIN 1"/>
    <property type="match status" value="1"/>
</dbReference>
<dbReference type="InterPro" id="IPR001444">
    <property type="entry name" value="Flag_bb_rod_N"/>
</dbReference>
<keyword evidence="11" id="KW-0969">Cilium</keyword>
<name>A0A1W1X221_9CLOT</name>
<keyword evidence="12" id="KW-1185">Reference proteome</keyword>
<keyword evidence="5 7" id="KW-0964">Secreted</keyword>
<evidence type="ECO:0000259" key="8">
    <source>
        <dbReference type="Pfam" id="PF00460"/>
    </source>
</evidence>
<dbReference type="Pfam" id="PF06429">
    <property type="entry name" value="Flg_bbr_C"/>
    <property type="match status" value="1"/>
</dbReference>
<dbReference type="InterPro" id="IPR053927">
    <property type="entry name" value="FlgK_helical"/>
</dbReference>
<evidence type="ECO:0000256" key="3">
    <source>
        <dbReference type="ARBA" id="ARBA00009677"/>
    </source>
</evidence>
<gene>
    <name evidence="7" type="primary">flgK</name>
    <name evidence="11" type="ORF">SAMN02745134_00466</name>
</gene>
<feature type="domain" description="Flagellar hook-associated protein FlgK helical" evidence="10">
    <location>
        <begin position="100"/>
        <end position="385"/>
    </location>
</feature>
<dbReference type="Proteomes" id="UP000192468">
    <property type="component" value="Unassembled WGS sequence"/>
</dbReference>